<gene>
    <name evidence="1" type="ORF">EXM22_01275</name>
</gene>
<proteinExistence type="predicted"/>
<evidence type="ECO:0000313" key="1">
    <source>
        <dbReference type="EMBL" id="QEN06687.1"/>
    </source>
</evidence>
<reference evidence="1 2" key="1">
    <citation type="submission" date="2019-02" db="EMBL/GenBank/DDBJ databases">
        <title>Complete Genome Sequence and Methylome Analysis of free living Spirochaetas.</title>
        <authorList>
            <person name="Fomenkov A."/>
            <person name="Dubinina G."/>
            <person name="Leshcheva N."/>
            <person name="Mikheeva N."/>
            <person name="Grabovich M."/>
            <person name="Vincze T."/>
            <person name="Roberts R.J."/>
        </authorList>
    </citation>
    <scope>NUCLEOTIDE SEQUENCE [LARGE SCALE GENOMIC DNA]</scope>
    <source>
        <strain evidence="1 2">K2</strain>
    </source>
</reference>
<dbReference type="Proteomes" id="UP000324209">
    <property type="component" value="Chromosome"/>
</dbReference>
<evidence type="ECO:0008006" key="3">
    <source>
        <dbReference type="Google" id="ProtNLM"/>
    </source>
</evidence>
<dbReference type="OrthoDB" id="9838558at2"/>
<dbReference type="KEGG" id="ock:EXM22_01275"/>
<keyword evidence="2" id="KW-1185">Reference proteome</keyword>
<organism evidence="1 2">
    <name type="scientific">Oceanispirochaeta crateris</name>
    <dbReference type="NCBI Taxonomy" id="2518645"/>
    <lineage>
        <taxon>Bacteria</taxon>
        <taxon>Pseudomonadati</taxon>
        <taxon>Spirochaetota</taxon>
        <taxon>Spirochaetia</taxon>
        <taxon>Spirochaetales</taxon>
        <taxon>Spirochaetaceae</taxon>
        <taxon>Oceanispirochaeta</taxon>
    </lineage>
</organism>
<dbReference type="RefSeq" id="WP_149484770.1">
    <property type="nucleotide sequence ID" value="NZ_CP036150.1"/>
</dbReference>
<dbReference type="EMBL" id="CP036150">
    <property type="protein sequence ID" value="QEN06687.1"/>
    <property type="molecule type" value="Genomic_DNA"/>
</dbReference>
<accession>A0A5C1QGU4</accession>
<name>A0A5C1QGU4_9SPIO</name>
<sequence>MTSGLWALDYGIKLNLGISTGAGQDWQELLDEVGNRDFADSLGTLGLGCFAEIPLSSVNFFSPELNYVINRGIHLSNGKDEYIKIAALNSLELILPVTRIFPLSSEDKIFRLSGGFQILYSRNLVETSRLNGIKQKSKMKNQSPLSLGFMLASGMEFKRQEKRNWLGDMRLMIPFSDRLSYDDKLGNRVTLKTVELLLSGGIRF</sequence>
<dbReference type="AlphaFoldDB" id="A0A5C1QGU4"/>
<protein>
    <recommendedName>
        <fullName evidence="3">Outer membrane protein beta-barrel domain-containing protein</fullName>
    </recommendedName>
</protein>
<evidence type="ECO:0000313" key="2">
    <source>
        <dbReference type="Proteomes" id="UP000324209"/>
    </source>
</evidence>